<reference evidence="7 8" key="1">
    <citation type="submission" date="2019-10" db="EMBL/GenBank/DDBJ databases">
        <title>Draft whole-genome sequence of the purple nonsulfur photosynthetic bacterium Roseospira navarrensis DSM 15114.</title>
        <authorList>
            <person name="Kyndt J.A."/>
            <person name="Meyer T.E."/>
        </authorList>
    </citation>
    <scope>NUCLEOTIDE SEQUENCE [LARGE SCALE GENOMIC DNA]</scope>
    <source>
        <strain evidence="7 8">DSM 15114</strain>
    </source>
</reference>
<dbReference type="PRINTS" id="PR00260">
    <property type="entry name" value="CHEMTRNSDUCR"/>
</dbReference>
<dbReference type="Pfam" id="PF00672">
    <property type="entry name" value="HAMP"/>
    <property type="match status" value="1"/>
</dbReference>
<evidence type="ECO:0000259" key="5">
    <source>
        <dbReference type="PROSITE" id="PS50111"/>
    </source>
</evidence>
<feature type="domain" description="HAMP" evidence="6">
    <location>
        <begin position="341"/>
        <end position="394"/>
    </location>
</feature>
<dbReference type="Pfam" id="PF07238">
    <property type="entry name" value="PilZ"/>
    <property type="match status" value="1"/>
</dbReference>
<keyword evidence="1 3" id="KW-0807">Transducer</keyword>
<name>A0A7X2D313_9PROT</name>
<evidence type="ECO:0000259" key="6">
    <source>
        <dbReference type="PROSITE" id="PS50885"/>
    </source>
</evidence>
<dbReference type="SMART" id="SM00304">
    <property type="entry name" value="HAMP"/>
    <property type="match status" value="1"/>
</dbReference>
<dbReference type="Proteomes" id="UP000434582">
    <property type="component" value="Unassembled WGS sequence"/>
</dbReference>
<dbReference type="OrthoDB" id="3378718at2"/>
<feature type="domain" description="Methyl-accepting transducer" evidence="5">
    <location>
        <begin position="435"/>
        <end position="657"/>
    </location>
</feature>
<sequence length="786" mass="83264">MAHKIGAIVGVLGLGLIAEASLNGYQAWQALQAQRHVETTNQAAQALIDAAESLAWERGASARVIRQPDGPVEDSIERARAARAEAMAHLQAGLETLERLDHETLHDDMDAVTARLEPIALHRAELDRVFETRSIDSFSALDDEWVPAMNALTMAVADLTLALEGLLPEIVSPRLLSLYELRTDMWRVSEYADRQKILLARVIGEKGLLTRDLQATNFGFDGVMDNAWTSALRRSERLSGDLAAAVDTARAVFTGAYADTRGSVYAAASSFGAYPVEAAEWIAVANETIAAVQTAGAAIAAGADQEITAEIDAALGKLWFDLGMVAFAVVVLAGAAVFAHVAVARPLIRTTGEMHALAEGDMDIAISGQERRDEIGLLAKALLHFQAGARERQAMRAEQAATEERNAAARREALQKMADTIDTSSREALAAVGRLAESLTQDAENLKASSDRVSDNATTVAGATQQALANAQTVASAAEQLAASIQEIGRQVAESTAIANTTVERARETQSVVAQLSEVGDSIGEVVGLIGEIADQTNLLALNATIEAARAGDAGKGFAVVASEVKSLAQQTASSTADIQKRVAQIQAVSRQAAEAINGVGSTIEQMNAITQTVSAAVEQQMGATHEIAQNVQESTDATREVARLIGTVADEANSAKASADTVEDTSRTLNEAVLEFGTTVTRLVRTSTADTDRRRHERFELAVHVATDAGGRGENAVLLDISRSGARLQSLAGAQVGGHLTIDVPSTPYRWPGRIVDVSPKGVHIEFDEEHEINVPALQRLSSIA</sequence>
<dbReference type="InterPro" id="IPR003660">
    <property type="entry name" value="HAMP_dom"/>
</dbReference>
<dbReference type="CDD" id="cd06225">
    <property type="entry name" value="HAMP"/>
    <property type="match status" value="1"/>
</dbReference>
<dbReference type="GO" id="GO:0035438">
    <property type="term" value="F:cyclic-di-GMP binding"/>
    <property type="evidence" value="ECO:0007669"/>
    <property type="project" value="InterPro"/>
</dbReference>
<dbReference type="PROSITE" id="PS50885">
    <property type="entry name" value="HAMP"/>
    <property type="match status" value="1"/>
</dbReference>
<dbReference type="Gene3D" id="2.40.10.220">
    <property type="entry name" value="predicted glycosyltransferase like domains"/>
    <property type="match status" value="1"/>
</dbReference>
<evidence type="ECO:0000256" key="2">
    <source>
        <dbReference type="ARBA" id="ARBA00029447"/>
    </source>
</evidence>
<keyword evidence="4" id="KW-0472">Membrane</keyword>
<organism evidence="7 8">
    <name type="scientific">Roseospira navarrensis</name>
    <dbReference type="NCBI Taxonomy" id="140058"/>
    <lineage>
        <taxon>Bacteria</taxon>
        <taxon>Pseudomonadati</taxon>
        <taxon>Pseudomonadota</taxon>
        <taxon>Alphaproteobacteria</taxon>
        <taxon>Rhodospirillales</taxon>
        <taxon>Rhodospirillaceae</taxon>
        <taxon>Roseospira</taxon>
    </lineage>
</organism>
<evidence type="ECO:0000313" key="7">
    <source>
        <dbReference type="EMBL" id="MQX35107.1"/>
    </source>
</evidence>
<accession>A0A7X2D313</accession>
<keyword evidence="4" id="KW-1133">Transmembrane helix</keyword>
<feature type="transmembrane region" description="Helical" evidence="4">
    <location>
        <begin position="318"/>
        <end position="344"/>
    </location>
</feature>
<dbReference type="InterPro" id="IPR004089">
    <property type="entry name" value="MCPsignal_dom"/>
</dbReference>
<dbReference type="Pfam" id="PF00015">
    <property type="entry name" value="MCPsignal"/>
    <property type="match status" value="1"/>
</dbReference>
<dbReference type="InterPro" id="IPR009875">
    <property type="entry name" value="PilZ_domain"/>
</dbReference>
<protein>
    <submittedName>
        <fullName evidence="7">HAMP domain-containing protein</fullName>
    </submittedName>
</protein>
<evidence type="ECO:0000313" key="8">
    <source>
        <dbReference type="Proteomes" id="UP000434582"/>
    </source>
</evidence>
<dbReference type="Gene3D" id="6.10.340.10">
    <property type="match status" value="1"/>
</dbReference>
<dbReference type="EMBL" id="WIVE01000001">
    <property type="protein sequence ID" value="MQX35107.1"/>
    <property type="molecule type" value="Genomic_DNA"/>
</dbReference>
<dbReference type="Gene3D" id="1.10.287.950">
    <property type="entry name" value="Methyl-accepting chemotaxis protein"/>
    <property type="match status" value="1"/>
</dbReference>
<dbReference type="GO" id="GO:0007165">
    <property type="term" value="P:signal transduction"/>
    <property type="evidence" value="ECO:0007669"/>
    <property type="project" value="UniProtKB-KW"/>
</dbReference>
<dbReference type="GO" id="GO:0004888">
    <property type="term" value="F:transmembrane signaling receptor activity"/>
    <property type="evidence" value="ECO:0007669"/>
    <property type="project" value="InterPro"/>
</dbReference>
<dbReference type="GO" id="GO:0016020">
    <property type="term" value="C:membrane"/>
    <property type="evidence" value="ECO:0007669"/>
    <property type="project" value="InterPro"/>
</dbReference>
<gene>
    <name evidence="7" type="ORF">GHC57_01095</name>
</gene>
<evidence type="ECO:0000256" key="4">
    <source>
        <dbReference type="SAM" id="Phobius"/>
    </source>
</evidence>
<dbReference type="PANTHER" id="PTHR32089:SF112">
    <property type="entry name" value="LYSOZYME-LIKE PROTEIN-RELATED"/>
    <property type="match status" value="1"/>
</dbReference>
<dbReference type="AlphaFoldDB" id="A0A7X2D313"/>
<dbReference type="GO" id="GO:0006935">
    <property type="term" value="P:chemotaxis"/>
    <property type="evidence" value="ECO:0007669"/>
    <property type="project" value="InterPro"/>
</dbReference>
<proteinExistence type="inferred from homology"/>
<dbReference type="InterPro" id="IPR004090">
    <property type="entry name" value="Chemotax_Me-accpt_rcpt"/>
</dbReference>
<dbReference type="SUPFAM" id="SSF58104">
    <property type="entry name" value="Methyl-accepting chemotaxis protein (MCP) signaling domain"/>
    <property type="match status" value="1"/>
</dbReference>
<dbReference type="SUPFAM" id="SSF141371">
    <property type="entry name" value="PilZ domain-like"/>
    <property type="match status" value="1"/>
</dbReference>
<comment type="similarity">
    <text evidence="2">Belongs to the methyl-accepting chemotaxis (MCP) protein family.</text>
</comment>
<comment type="caution">
    <text evidence="7">The sequence shown here is derived from an EMBL/GenBank/DDBJ whole genome shotgun (WGS) entry which is preliminary data.</text>
</comment>
<keyword evidence="4" id="KW-0812">Transmembrane</keyword>
<dbReference type="PANTHER" id="PTHR32089">
    <property type="entry name" value="METHYL-ACCEPTING CHEMOTAXIS PROTEIN MCPB"/>
    <property type="match status" value="1"/>
</dbReference>
<dbReference type="PROSITE" id="PS50111">
    <property type="entry name" value="CHEMOTAXIS_TRANSDUC_2"/>
    <property type="match status" value="1"/>
</dbReference>
<evidence type="ECO:0000256" key="3">
    <source>
        <dbReference type="PROSITE-ProRule" id="PRU00284"/>
    </source>
</evidence>
<keyword evidence="8" id="KW-1185">Reference proteome</keyword>
<dbReference type="SMART" id="SM00283">
    <property type="entry name" value="MA"/>
    <property type="match status" value="1"/>
</dbReference>
<evidence type="ECO:0000256" key="1">
    <source>
        <dbReference type="ARBA" id="ARBA00023224"/>
    </source>
</evidence>